<name>A0A183SHM9_SCHSO</name>
<keyword evidence="2" id="KW-1185">Reference proteome</keyword>
<dbReference type="EMBL" id="UYSU01032634">
    <property type="protein sequence ID" value="VDL90112.1"/>
    <property type="molecule type" value="Genomic_DNA"/>
</dbReference>
<accession>A0A183SHM9</accession>
<organism evidence="3">
    <name type="scientific">Schistocephalus solidus</name>
    <name type="common">Tapeworm</name>
    <dbReference type="NCBI Taxonomy" id="70667"/>
    <lineage>
        <taxon>Eukaryota</taxon>
        <taxon>Metazoa</taxon>
        <taxon>Spiralia</taxon>
        <taxon>Lophotrochozoa</taxon>
        <taxon>Platyhelminthes</taxon>
        <taxon>Cestoda</taxon>
        <taxon>Eucestoda</taxon>
        <taxon>Diphyllobothriidea</taxon>
        <taxon>Diphyllobothriidae</taxon>
        <taxon>Schistocephalus</taxon>
    </lineage>
</organism>
<evidence type="ECO:0000313" key="2">
    <source>
        <dbReference type="Proteomes" id="UP000275846"/>
    </source>
</evidence>
<protein>
    <submittedName>
        <fullName evidence="1 3">Uncharacterized protein</fullName>
    </submittedName>
</protein>
<dbReference type="Proteomes" id="UP000275846">
    <property type="component" value="Unassembled WGS sequence"/>
</dbReference>
<reference evidence="1 2" key="2">
    <citation type="submission" date="2018-11" db="EMBL/GenBank/DDBJ databases">
        <authorList>
            <consortium name="Pathogen Informatics"/>
        </authorList>
    </citation>
    <scope>NUCLEOTIDE SEQUENCE [LARGE SCALE GENOMIC DNA]</scope>
    <source>
        <strain evidence="1 2">NST_G2</strain>
    </source>
</reference>
<dbReference type="OrthoDB" id="6225367at2759"/>
<proteinExistence type="predicted"/>
<gene>
    <name evidence="1" type="ORF">SSLN_LOCUS3727</name>
</gene>
<dbReference type="AlphaFoldDB" id="A0A183SHM9"/>
<dbReference type="WBParaSite" id="SSLN_0000384401-mRNA-1">
    <property type="protein sequence ID" value="SSLN_0000384401-mRNA-1"/>
    <property type="gene ID" value="SSLN_0000384401"/>
</dbReference>
<evidence type="ECO:0000313" key="3">
    <source>
        <dbReference type="WBParaSite" id="SSLN_0000384401-mRNA-1"/>
    </source>
</evidence>
<reference evidence="3" key="1">
    <citation type="submission" date="2016-06" db="UniProtKB">
        <authorList>
            <consortium name="WormBaseParasite"/>
        </authorList>
    </citation>
    <scope>IDENTIFICATION</scope>
</reference>
<sequence>MEEAKRFVNGPTEWGTLCNLNASEFDPENMESQSESKNSMPLLYASLAGMLTSATKNPINGSLYTKPCCFPETWESGFIVHTRRIGRRSRGDLSHFRIIRRPELNSTEAVMVIGQSVMATSLCPNYVGGRLKICPSDRAACLELPHLGEPRCISEATGFHYMPRGDRTREVWFTDSRISTGGIHRHIYTFDRRYGLCQLKTYQILTGQYVDAKRSCRMMFLEDQLLVPITGSFKIDFKHALDKDLFNCKTAK</sequence>
<evidence type="ECO:0000313" key="1">
    <source>
        <dbReference type="EMBL" id="VDL90112.1"/>
    </source>
</evidence>